<evidence type="ECO:0000313" key="2">
    <source>
        <dbReference type="Proteomes" id="UP001177021"/>
    </source>
</evidence>
<comment type="caution">
    <text evidence="1">The sequence shown here is derived from an EMBL/GenBank/DDBJ whole genome shotgun (WGS) entry which is preliminary data.</text>
</comment>
<reference evidence="1" key="1">
    <citation type="submission" date="2023-10" db="EMBL/GenBank/DDBJ databases">
        <authorList>
            <person name="Rodriguez Cubillos JULIANA M."/>
            <person name="De Vega J."/>
        </authorList>
    </citation>
    <scope>NUCLEOTIDE SEQUENCE</scope>
</reference>
<gene>
    <name evidence="1" type="ORF">MILVUS5_LOCUS39470</name>
</gene>
<dbReference type="EMBL" id="CASHSV030000823">
    <property type="protein sequence ID" value="CAJ2676829.1"/>
    <property type="molecule type" value="Genomic_DNA"/>
</dbReference>
<proteinExistence type="predicted"/>
<name>A0ACB0M7Y1_TRIPR</name>
<sequence>MAFQDFEPIFAEPKLEWKSHTSSSLRPFLFHAYAPYSSHLLIHVTDFHSDTWEANLSVSLLEDIRDIIGIGGSWSEFVDYFVNSLRSEDLKLVLEANSNSDGVSSAKLIAQKSKGMPLITIPLTKLVDSGASEAVSNLSLSLFKAFKSIKCSLVDGQERSLQLTNVMTAEKERNETIQLDRRQKFQKISDSEKAGGSNNGVQNSPDKQTARDKGTAKVKNRAVPAYRRTKVRGALLRDSDPES</sequence>
<protein>
    <submittedName>
        <fullName evidence="1">Uncharacterized protein</fullName>
    </submittedName>
</protein>
<accession>A0ACB0M7Y1</accession>
<evidence type="ECO:0000313" key="1">
    <source>
        <dbReference type="EMBL" id="CAJ2676829.1"/>
    </source>
</evidence>
<keyword evidence="2" id="KW-1185">Reference proteome</keyword>
<dbReference type="Proteomes" id="UP001177021">
    <property type="component" value="Unassembled WGS sequence"/>
</dbReference>
<organism evidence="1 2">
    <name type="scientific">Trifolium pratense</name>
    <name type="common">Red clover</name>
    <dbReference type="NCBI Taxonomy" id="57577"/>
    <lineage>
        <taxon>Eukaryota</taxon>
        <taxon>Viridiplantae</taxon>
        <taxon>Streptophyta</taxon>
        <taxon>Embryophyta</taxon>
        <taxon>Tracheophyta</taxon>
        <taxon>Spermatophyta</taxon>
        <taxon>Magnoliopsida</taxon>
        <taxon>eudicotyledons</taxon>
        <taxon>Gunneridae</taxon>
        <taxon>Pentapetalae</taxon>
        <taxon>rosids</taxon>
        <taxon>fabids</taxon>
        <taxon>Fabales</taxon>
        <taxon>Fabaceae</taxon>
        <taxon>Papilionoideae</taxon>
        <taxon>50 kb inversion clade</taxon>
        <taxon>NPAAA clade</taxon>
        <taxon>Hologalegina</taxon>
        <taxon>IRL clade</taxon>
        <taxon>Trifolieae</taxon>
        <taxon>Trifolium</taxon>
    </lineage>
</organism>